<dbReference type="AlphaFoldDB" id="A0AAV8Z577"/>
<feature type="region of interest" description="Disordered" evidence="1">
    <location>
        <begin position="166"/>
        <end position="421"/>
    </location>
</feature>
<keyword evidence="3" id="KW-1185">Reference proteome</keyword>
<evidence type="ECO:0000256" key="1">
    <source>
        <dbReference type="SAM" id="MobiDB-lite"/>
    </source>
</evidence>
<feature type="compositionally biased region" description="Low complexity" evidence="1">
    <location>
        <begin position="408"/>
        <end position="421"/>
    </location>
</feature>
<feature type="compositionally biased region" description="Basic and acidic residues" evidence="1">
    <location>
        <begin position="44"/>
        <end position="55"/>
    </location>
</feature>
<dbReference type="Proteomes" id="UP001162162">
    <property type="component" value="Unassembled WGS sequence"/>
</dbReference>
<feature type="region of interest" description="Disordered" evidence="1">
    <location>
        <begin position="1"/>
        <end position="72"/>
    </location>
</feature>
<feature type="compositionally biased region" description="Basic and acidic residues" evidence="1">
    <location>
        <begin position="13"/>
        <end position="29"/>
    </location>
</feature>
<feature type="compositionally biased region" description="Basic and acidic residues" evidence="1">
    <location>
        <begin position="287"/>
        <end position="296"/>
    </location>
</feature>
<comment type="caution">
    <text evidence="2">The sequence shown here is derived from an EMBL/GenBank/DDBJ whole genome shotgun (WGS) entry which is preliminary data.</text>
</comment>
<evidence type="ECO:0000313" key="3">
    <source>
        <dbReference type="Proteomes" id="UP001162162"/>
    </source>
</evidence>
<evidence type="ECO:0000313" key="2">
    <source>
        <dbReference type="EMBL" id="KAJ8958659.1"/>
    </source>
</evidence>
<feature type="compositionally biased region" description="Basic and acidic residues" evidence="1">
    <location>
        <begin position="365"/>
        <end position="406"/>
    </location>
</feature>
<organism evidence="2 3">
    <name type="scientific">Aromia moschata</name>
    <dbReference type="NCBI Taxonomy" id="1265417"/>
    <lineage>
        <taxon>Eukaryota</taxon>
        <taxon>Metazoa</taxon>
        <taxon>Ecdysozoa</taxon>
        <taxon>Arthropoda</taxon>
        <taxon>Hexapoda</taxon>
        <taxon>Insecta</taxon>
        <taxon>Pterygota</taxon>
        <taxon>Neoptera</taxon>
        <taxon>Endopterygota</taxon>
        <taxon>Coleoptera</taxon>
        <taxon>Polyphaga</taxon>
        <taxon>Cucujiformia</taxon>
        <taxon>Chrysomeloidea</taxon>
        <taxon>Cerambycidae</taxon>
        <taxon>Cerambycinae</taxon>
        <taxon>Callichromatini</taxon>
        <taxon>Aromia</taxon>
    </lineage>
</organism>
<gene>
    <name evidence="2" type="ORF">NQ318_016384</name>
</gene>
<protein>
    <submittedName>
        <fullName evidence="2">Uncharacterized protein</fullName>
    </submittedName>
</protein>
<feature type="compositionally biased region" description="Polar residues" evidence="1">
    <location>
        <begin position="63"/>
        <end position="72"/>
    </location>
</feature>
<name>A0AAV8Z577_9CUCU</name>
<feature type="compositionally biased region" description="Basic and acidic residues" evidence="1">
    <location>
        <begin position="178"/>
        <end position="192"/>
    </location>
</feature>
<reference evidence="2" key="1">
    <citation type="journal article" date="2023" name="Insect Mol. Biol.">
        <title>Genome sequencing provides insights into the evolution of gene families encoding plant cell wall-degrading enzymes in longhorned beetles.</title>
        <authorList>
            <person name="Shin N.R."/>
            <person name="Okamura Y."/>
            <person name="Kirsch R."/>
            <person name="Pauchet Y."/>
        </authorList>
    </citation>
    <scope>NUCLEOTIDE SEQUENCE</scope>
    <source>
        <strain evidence="2">AMC_N1</strain>
    </source>
</reference>
<feature type="compositionally biased region" description="Basic and acidic residues" evidence="1">
    <location>
        <begin position="249"/>
        <end position="278"/>
    </location>
</feature>
<proteinExistence type="predicted"/>
<feature type="compositionally biased region" description="Basic and acidic residues" evidence="1">
    <location>
        <begin position="211"/>
        <end position="240"/>
    </location>
</feature>
<feature type="non-terminal residue" evidence="2">
    <location>
        <position position="570"/>
    </location>
</feature>
<sequence>MVKECHTALGKKMPMEEKPKSRKPEKISPDELPAAGMPSRKVKKSPDDKQPRKPDTSLVKGPTGSTTDFTVTEVSESSTNIRDSKTNIIRDSKTFVDSTNIVEHYTIIDGEKVPLRLEPTRTKDFPGDSRTVEYFESVVDSTDSKTNILRDSQTIVDSKNIIEQYTIVDGRRVPTGPGDRKPIEERPSDKSAPKKPSRKSPDELPAAGMPSRRDEWGKKIPVEKKSPTKRSESPAKKSPDELPAAGVPTRKDKTVPDERKPSERRESPSKKDKIRPEDLPTAGVPSRPDKPRDRTESPSGRKPTDKELVNYEGPDFPVTDSRTVIESFESVTNLSDSKTTVIKDSQTFVDNQSSVEHYTVTDSYDSAKPKGPKDRKPIEDTPGRRGPGEKPRKPLEDTPRRPRDELTTVENVETDVTTNVSESLVDKKSVVEEHFTTHVTDVRDTKVTDRSDKTFIREDIIDIKDINEVENITNIKRVSDNKVIKIEKVIREPERKQPHYKPPMKEQCICELCTCGKLIRKLEKVETYALVISAEGVMTTRFAKNIAALGLSFNVIRNGQKAILLQTCHI</sequence>
<accession>A0AAV8Z577</accession>
<dbReference type="EMBL" id="JAPWTK010000016">
    <property type="protein sequence ID" value="KAJ8958659.1"/>
    <property type="molecule type" value="Genomic_DNA"/>
</dbReference>
<feature type="compositionally biased region" description="Polar residues" evidence="1">
    <location>
        <begin position="320"/>
        <end position="364"/>
    </location>
</feature>